<reference evidence="2 3" key="1">
    <citation type="submission" date="2009-08" db="EMBL/GenBank/DDBJ databases">
        <title>The Genome Sequence of Spizellomyces punctatus strain DAOM BR117.</title>
        <authorList>
            <consortium name="The Broad Institute Genome Sequencing Platform"/>
            <person name="Russ C."/>
            <person name="Cuomo C."/>
            <person name="Shea T."/>
            <person name="Young S.K."/>
            <person name="Zeng Q."/>
            <person name="Koehrsen M."/>
            <person name="Haas B."/>
            <person name="Borodovsky M."/>
            <person name="Guigo R."/>
            <person name="Alvarado L."/>
            <person name="Berlin A."/>
            <person name="Bochicchio J."/>
            <person name="Borenstein D."/>
            <person name="Chapman S."/>
            <person name="Chen Z."/>
            <person name="Engels R."/>
            <person name="Freedman E."/>
            <person name="Gellesch M."/>
            <person name="Goldberg J."/>
            <person name="Griggs A."/>
            <person name="Gujja S."/>
            <person name="Heiman D."/>
            <person name="Hepburn T."/>
            <person name="Howarth C."/>
            <person name="Jen D."/>
            <person name="Larson L."/>
            <person name="Lewis B."/>
            <person name="Mehta T."/>
            <person name="Park D."/>
            <person name="Pearson M."/>
            <person name="Roberts A."/>
            <person name="Saif S."/>
            <person name="Shenoy N."/>
            <person name="Sisk P."/>
            <person name="Stolte C."/>
            <person name="Sykes S."/>
            <person name="Thomson T."/>
            <person name="Walk T."/>
            <person name="White J."/>
            <person name="Yandava C."/>
            <person name="Burger G."/>
            <person name="Gray M.W."/>
            <person name="Holland P.W.H."/>
            <person name="King N."/>
            <person name="Lang F.B.F."/>
            <person name="Roger A.J."/>
            <person name="Ruiz-Trillo I."/>
            <person name="Lander E."/>
            <person name="Nusbaum C."/>
        </authorList>
    </citation>
    <scope>NUCLEOTIDE SEQUENCE [LARGE SCALE GENOMIC DNA]</scope>
    <source>
        <strain evidence="2 3">DAOM BR117</strain>
    </source>
</reference>
<dbReference type="GO" id="GO:0005737">
    <property type="term" value="C:cytoplasm"/>
    <property type="evidence" value="ECO:0007669"/>
    <property type="project" value="TreeGrafter"/>
</dbReference>
<keyword evidence="3" id="KW-1185">Reference proteome</keyword>
<evidence type="ECO:0000313" key="2">
    <source>
        <dbReference type="EMBL" id="KND02399.1"/>
    </source>
</evidence>
<dbReference type="PROSITE" id="PS50206">
    <property type="entry name" value="RHODANESE_3"/>
    <property type="match status" value="1"/>
</dbReference>
<dbReference type="GO" id="GO:0004725">
    <property type="term" value="F:protein tyrosine phosphatase activity"/>
    <property type="evidence" value="ECO:0007669"/>
    <property type="project" value="TreeGrafter"/>
</dbReference>
<dbReference type="InParanoid" id="A0A0L0HNK2"/>
<dbReference type="PANTHER" id="PTHR10828:SF38">
    <property type="entry name" value="ARSENICAL-RESISTANCE PROTEIN 2-RELATED"/>
    <property type="match status" value="1"/>
</dbReference>
<accession>A0A0L0HNK2</accession>
<dbReference type="GO" id="GO:0005634">
    <property type="term" value="C:nucleus"/>
    <property type="evidence" value="ECO:0007669"/>
    <property type="project" value="TreeGrafter"/>
</dbReference>
<dbReference type="AlphaFoldDB" id="A0A0L0HNK2"/>
<evidence type="ECO:0000259" key="1">
    <source>
        <dbReference type="PROSITE" id="PS50206"/>
    </source>
</evidence>
<dbReference type="PANTHER" id="PTHR10828">
    <property type="entry name" value="M-PHASE INDUCER PHOSPHATASE DUAL SPECIFICITY PHOSPHATASE CDC25"/>
    <property type="match status" value="1"/>
</dbReference>
<dbReference type="RefSeq" id="XP_016610438.1">
    <property type="nucleotide sequence ID" value="XM_016751154.1"/>
</dbReference>
<gene>
    <name evidence="2" type="ORF">SPPG_02866</name>
</gene>
<dbReference type="InterPro" id="IPR001763">
    <property type="entry name" value="Rhodanese-like_dom"/>
</dbReference>
<dbReference type="VEuPathDB" id="FungiDB:SPPG_02866"/>
<dbReference type="Pfam" id="PF00581">
    <property type="entry name" value="Rhodanese"/>
    <property type="match status" value="1"/>
</dbReference>
<sequence length="153" mass="16876">MSSSSTGTPGAPKYIDAEVLASLVRDPTKTPGKDYVVVDVRGEDFGFGNIPGAVNIPSHEFLDRPRDFVEPLNSVPKVIFHCALSQVRGPKCANHYQQVSAVVRGQQEAAKEGEGAPQEILILRGGFQNWQNLYAKESDLVENYNAQFWKEEL</sequence>
<name>A0A0L0HNK2_SPIPD</name>
<dbReference type="GeneID" id="27686425"/>
<proteinExistence type="predicted"/>
<dbReference type="Gene3D" id="3.40.250.10">
    <property type="entry name" value="Rhodanese-like domain"/>
    <property type="match status" value="1"/>
</dbReference>
<dbReference type="OMA" id="RGGFTQW"/>
<dbReference type="Proteomes" id="UP000053201">
    <property type="component" value="Unassembled WGS sequence"/>
</dbReference>
<dbReference type="SUPFAM" id="SSF52821">
    <property type="entry name" value="Rhodanese/Cell cycle control phosphatase"/>
    <property type="match status" value="1"/>
</dbReference>
<dbReference type="EMBL" id="KQ257453">
    <property type="protein sequence ID" value="KND02399.1"/>
    <property type="molecule type" value="Genomic_DNA"/>
</dbReference>
<dbReference type="OrthoDB" id="102559at2759"/>
<feature type="domain" description="Rhodanese" evidence="1">
    <location>
        <begin position="31"/>
        <end position="139"/>
    </location>
</feature>
<dbReference type="InterPro" id="IPR036873">
    <property type="entry name" value="Rhodanese-like_dom_sf"/>
</dbReference>
<protein>
    <recommendedName>
        <fullName evidence="1">Rhodanese domain-containing protein</fullName>
    </recommendedName>
</protein>
<dbReference type="FunCoup" id="A0A0L0HNK2">
    <property type="interactions" value="269"/>
</dbReference>
<evidence type="ECO:0000313" key="3">
    <source>
        <dbReference type="Proteomes" id="UP000053201"/>
    </source>
</evidence>
<dbReference type="eggNOG" id="KOG3772">
    <property type="taxonomic scope" value="Eukaryota"/>
</dbReference>
<organism evidence="2 3">
    <name type="scientific">Spizellomyces punctatus (strain DAOM BR117)</name>
    <dbReference type="NCBI Taxonomy" id="645134"/>
    <lineage>
        <taxon>Eukaryota</taxon>
        <taxon>Fungi</taxon>
        <taxon>Fungi incertae sedis</taxon>
        <taxon>Chytridiomycota</taxon>
        <taxon>Chytridiomycota incertae sedis</taxon>
        <taxon>Chytridiomycetes</taxon>
        <taxon>Spizellomycetales</taxon>
        <taxon>Spizellomycetaceae</taxon>
        <taxon>Spizellomyces</taxon>
    </lineage>
</organism>
<dbReference type="STRING" id="645134.A0A0L0HNK2"/>
<dbReference type="SMART" id="SM00450">
    <property type="entry name" value="RHOD"/>
    <property type="match status" value="1"/>
</dbReference>